<name>A0A4Y2FT50_ARAVE</name>
<keyword evidence="2" id="KW-1185">Reference proteome</keyword>
<proteinExistence type="predicted"/>
<organism evidence="1 2">
    <name type="scientific">Araneus ventricosus</name>
    <name type="common">Orbweaver spider</name>
    <name type="synonym">Epeira ventricosa</name>
    <dbReference type="NCBI Taxonomy" id="182803"/>
    <lineage>
        <taxon>Eukaryota</taxon>
        <taxon>Metazoa</taxon>
        <taxon>Ecdysozoa</taxon>
        <taxon>Arthropoda</taxon>
        <taxon>Chelicerata</taxon>
        <taxon>Arachnida</taxon>
        <taxon>Araneae</taxon>
        <taxon>Araneomorphae</taxon>
        <taxon>Entelegynae</taxon>
        <taxon>Araneoidea</taxon>
        <taxon>Araneidae</taxon>
        <taxon>Araneus</taxon>
    </lineage>
</organism>
<dbReference type="Proteomes" id="UP000499080">
    <property type="component" value="Unassembled WGS sequence"/>
</dbReference>
<dbReference type="EMBL" id="BGPR01001061">
    <property type="protein sequence ID" value="GBM44331.1"/>
    <property type="molecule type" value="Genomic_DNA"/>
</dbReference>
<evidence type="ECO:0000313" key="2">
    <source>
        <dbReference type="Proteomes" id="UP000499080"/>
    </source>
</evidence>
<reference evidence="1 2" key="1">
    <citation type="journal article" date="2019" name="Sci. Rep.">
        <title>Orb-weaving spider Araneus ventricosus genome elucidates the spidroin gene catalogue.</title>
        <authorList>
            <person name="Kono N."/>
            <person name="Nakamura H."/>
            <person name="Ohtoshi R."/>
            <person name="Moran D.A.P."/>
            <person name="Shinohara A."/>
            <person name="Yoshida Y."/>
            <person name="Fujiwara M."/>
            <person name="Mori M."/>
            <person name="Tomita M."/>
            <person name="Arakawa K."/>
        </authorList>
    </citation>
    <scope>NUCLEOTIDE SEQUENCE [LARGE SCALE GENOMIC DNA]</scope>
</reference>
<sequence>MNLAMLNCCQQFMMMTMMAHENDDALTRHSSPNFRTTSARGRLTLNIRFKVHQVDINDRPLVESNSLIPKPKPYHKQPRANSCMQQTFGGIGSLTKPVTLRSRS</sequence>
<comment type="caution">
    <text evidence="1">The sequence shown here is derived from an EMBL/GenBank/DDBJ whole genome shotgun (WGS) entry which is preliminary data.</text>
</comment>
<gene>
    <name evidence="1" type="ORF">AVEN_20370_1</name>
</gene>
<accession>A0A4Y2FT50</accession>
<protein>
    <submittedName>
        <fullName evidence="1">Uncharacterized protein</fullName>
    </submittedName>
</protein>
<evidence type="ECO:0000313" key="1">
    <source>
        <dbReference type="EMBL" id="GBM44331.1"/>
    </source>
</evidence>
<dbReference type="AlphaFoldDB" id="A0A4Y2FT50"/>